<evidence type="ECO:0000259" key="4">
    <source>
        <dbReference type="Pfam" id="PF14331"/>
    </source>
</evidence>
<feature type="domain" description="Type VI secretion system IcmF C-terminal" evidence="2">
    <location>
        <begin position="1028"/>
        <end position="1127"/>
    </location>
</feature>
<dbReference type="Pfam" id="PF21070">
    <property type="entry name" value="IcmF_helical"/>
    <property type="match status" value="1"/>
</dbReference>
<keyword evidence="1" id="KW-1133">Transmembrane helix</keyword>
<accession>A0A1Q9GF38</accession>
<keyword evidence="1" id="KW-0472">Membrane</keyword>
<gene>
    <name evidence="6" type="ORF">BIT28_06600</name>
</gene>
<dbReference type="AlphaFoldDB" id="A0A1Q9GF38"/>
<dbReference type="Pfam" id="PF06761">
    <property type="entry name" value="IcmF-related"/>
    <property type="match status" value="1"/>
</dbReference>
<dbReference type="InterPro" id="IPR009612">
    <property type="entry name" value="IcmF-rel"/>
</dbReference>
<dbReference type="PROSITE" id="PS51257">
    <property type="entry name" value="PROKAR_LIPOPROTEIN"/>
    <property type="match status" value="1"/>
</dbReference>
<keyword evidence="7" id="KW-1185">Reference proteome</keyword>
<evidence type="ECO:0000259" key="3">
    <source>
        <dbReference type="Pfam" id="PF06761"/>
    </source>
</evidence>
<dbReference type="EMBL" id="MJIL01000090">
    <property type="protein sequence ID" value="OLQ73003.1"/>
    <property type="molecule type" value="Genomic_DNA"/>
</dbReference>
<proteinExistence type="predicted"/>
<evidence type="ECO:0000313" key="7">
    <source>
        <dbReference type="Proteomes" id="UP000186905"/>
    </source>
</evidence>
<evidence type="ECO:0000256" key="1">
    <source>
        <dbReference type="SAM" id="Phobius"/>
    </source>
</evidence>
<dbReference type="PANTHER" id="PTHR36153">
    <property type="entry name" value="INNER MEMBRANE PROTEIN-RELATED"/>
    <property type="match status" value="1"/>
</dbReference>
<dbReference type="InterPro" id="IPR048677">
    <property type="entry name" value="TssM1_hel"/>
</dbReference>
<feature type="domain" description="Type VI secretion system component TssM1 N-terminal" evidence="4">
    <location>
        <begin position="169"/>
        <end position="421"/>
    </location>
</feature>
<feature type="domain" description="IcmF-related" evidence="3">
    <location>
        <begin position="474"/>
        <end position="771"/>
    </location>
</feature>
<dbReference type="Pfam" id="PF14331">
    <property type="entry name" value="IcmF-related_N"/>
    <property type="match status" value="1"/>
</dbReference>
<evidence type="ECO:0000259" key="5">
    <source>
        <dbReference type="Pfam" id="PF21070"/>
    </source>
</evidence>
<evidence type="ECO:0000259" key="2">
    <source>
        <dbReference type="Pfam" id="PF06744"/>
    </source>
</evidence>
<dbReference type="InterPro" id="IPR053156">
    <property type="entry name" value="T6SS_TssM-like"/>
</dbReference>
<evidence type="ECO:0000313" key="6">
    <source>
        <dbReference type="EMBL" id="OLQ73003.1"/>
    </source>
</evidence>
<protein>
    <submittedName>
        <fullName evidence="6">IcmF-related protein</fullName>
    </submittedName>
</protein>
<sequence length="1151" mass="130538">MMKLNKPLLFLSVGLFACFGAAWLWIPVDPESDSLLKPIIMVGVLIAALLALFFCYRPERSKEKDQQHEQSILFKQDVRTIRQLFKAAVKQLRGVHGNKLKSLYELPWYVLIGGENDAKSSLLQQNNLEPVLHRAVDESDTDQYIRFWSNDNAVVIEVGHRLFDSEGIDEGLWRELAKQLLRYRPRQAMNGVITAIGCDQFLQCDKKARHVLSTNLQEAILQLGEQTGLALPVYPVFTKADTISDFVNFFASYSGCDVENPFGVTFAIDEKHHFDPRTLDRSCQDILKNLVQQQFQLLREARRDETDSVIALPYQLSVFFERANELLTNLGRENRVRQAVWVRGMYLVTTGQKGSSYDLLTQLVAEKAAFNADITHSQPQGRKNLFSSRIFSHVILPEADIVGVNTQRHYGYLAVRSAFVCGLVGVIAAFGLQLQENWNYDEAFRSKAITELSLYRKDVNRLQEGHSGLAELIPVLNELREVDQQGAQPLPWYQKVSIKQDDTAEQIQNVYQQQLQLFLLPQIADLLSSELYAYVNLGNPSKVFEVLRYYQMLFDAKRLDQDEMVGYLVDTLNDQGDISVDSINQLSFLMTDLFSSDYSRALDPNEELISVAVQNLEGLSPERLIYARVKSLPEYRNRVDVRRQLGDKFSSMFRFKSGFHGYLLPELYTRQGHANIDLSVKSSLLKKQLEEFKSIQGDMSGASVAELTKLSKKVQRLYYSDYVYQWKELIKHIEIKEFDSMADLAYAVQTVRDPANSPLIDVLDAVVINTTLATENDADTKGNTKAARQLGLKKTAKILKKVDKVNRIAGDKLVRLQPSYVVNDAFNSYAAFMASQGQSAPVDELIAELDNLNTYLDAALTSSDPGKALYGYAKAHAAGSQDPLVTLRRQSSRAPRQIASWVTEIGKQTWKRVVNGGVGYLNTQWQEQVYVFYRQAIEGRFPFALQGRGEVAIDDFATLFKPQGRIDQFITTELQPFAYWDNGTLKLAEVDGEKLPLHTLTLKQIKRAKEIRELFFGPTGQELALQLRLKASSMSTTTTKFDLRETESVFSYRHGPRLWQDIVWPSAGRDGYISANFYKGENRIASQSYSGEWALFRMLFDGRSSATGDRRVRNLLYKLGDEEVVLKYSLKDSNLPLSKGLLTSFNLPSAL</sequence>
<comment type="caution">
    <text evidence="6">The sequence shown here is derived from an EMBL/GenBank/DDBJ whole genome shotgun (WGS) entry which is preliminary data.</text>
</comment>
<dbReference type="Pfam" id="PF06744">
    <property type="entry name" value="IcmF_C"/>
    <property type="match status" value="1"/>
</dbReference>
<dbReference type="InterPro" id="IPR010623">
    <property type="entry name" value="IcmF_C"/>
</dbReference>
<dbReference type="PANTHER" id="PTHR36153:SF1">
    <property type="entry name" value="TYPE VI SECRETION SYSTEM COMPONENT TSSM1"/>
    <property type="match status" value="1"/>
</dbReference>
<feature type="transmembrane region" description="Helical" evidence="1">
    <location>
        <begin position="34"/>
        <end position="56"/>
    </location>
</feature>
<dbReference type="Proteomes" id="UP000186905">
    <property type="component" value="Unassembled WGS sequence"/>
</dbReference>
<dbReference type="InterPro" id="IPR017731">
    <property type="entry name" value="TssM1-like"/>
</dbReference>
<dbReference type="STRING" id="1903952.BIT28_06600"/>
<feature type="domain" description="Type VI secretion system component TssM1 helical" evidence="5">
    <location>
        <begin position="921"/>
        <end position="1015"/>
    </location>
</feature>
<dbReference type="RefSeq" id="WP_075767016.1">
    <property type="nucleotide sequence ID" value="NZ_MJIL01000090.1"/>
</dbReference>
<keyword evidence="1" id="KW-0812">Transmembrane</keyword>
<reference evidence="6 7" key="1">
    <citation type="submission" date="2016-09" db="EMBL/GenBank/DDBJ databases">
        <title>Photobacterium proteolyticum sp. nov. a protease producing bacterium isolated from ocean sediments of Laizhou Bay.</title>
        <authorList>
            <person name="Li Y."/>
        </authorList>
    </citation>
    <scope>NUCLEOTIDE SEQUENCE [LARGE SCALE GENOMIC DNA]</scope>
    <source>
        <strain evidence="6 7">13-12</strain>
    </source>
</reference>
<dbReference type="NCBIfam" id="TIGR03348">
    <property type="entry name" value="VI_IcmF"/>
    <property type="match status" value="1"/>
</dbReference>
<dbReference type="InterPro" id="IPR025743">
    <property type="entry name" value="TssM1_N"/>
</dbReference>
<name>A0A1Q9GF38_9GAMM</name>
<feature type="transmembrane region" description="Helical" evidence="1">
    <location>
        <begin position="413"/>
        <end position="432"/>
    </location>
</feature>
<organism evidence="6 7">
    <name type="scientific">Photobacterium proteolyticum</name>
    <dbReference type="NCBI Taxonomy" id="1903952"/>
    <lineage>
        <taxon>Bacteria</taxon>
        <taxon>Pseudomonadati</taxon>
        <taxon>Pseudomonadota</taxon>
        <taxon>Gammaproteobacteria</taxon>
        <taxon>Vibrionales</taxon>
        <taxon>Vibrionaceae</taxon>
        <taxon>Photobacterium</taxon>
    </lineage>
</organism>